<proteinExistence type="predicted"/>
<sequence length="2693" mass="296330">MKYDISNSNLNTKFSLKVYRCQLFKTEDDSCCCSCNSDAMFEVMKSLYDCYKKKDCDNCNCILCGHLPREERKLGELRKSGVQIAVEDKKKLLKSKSLSYLGKSLAEKEKALKDIALAGRPLPKGKTKSDKDLIMKVRRDLGLPPETTNASDSEKYKKAYKAGIIIPLNGKTLPEKEEILTKLAENGIPLPEGRTTSEKALIEKIRANQGIPFPEAKTPSDQKLMNEVREEAGQKLTGLITPLDGKSKEQKKAILIELAKKGLPLPQAKSASDQEIMDKVRMDIGLPSEPKTAIEKDNYNRAMAAGIIIPLNGKTPSEKEKILREQAKMGLQLPEGRTPSEKALISKIKTTTPLKALPKEQKEKILKDLAKQATTPLKGLTKEQKENILKDLAKQGLPLPEAKSASEQKFMDKVRAQLGLPPEPKDETSKKIYNKALADGIIIPLNGKTPSEKEKILKEQAKMGLQLPEGRTPSEKALISKIKTTTPLKGLPKEQKEKILKDLAKQGLPLPEAQSASEQKLMDQVRAELGLPPEPKDETSKTKYDKALADGIIIPLNGKTPEQKERILKDLVKEGLPLPEAKSASEKKLMDKIRAELGLPPEPKDESSKKVYEKALADGIIIPLNGKTPSQKEKILRQQAKMGLQLPEGRTPSEKALITKIKATTPLKGIPKEQKERMLKDLAKEGLQLPEAKSASEKELIDKVRAELGLPPEPKDKSSKKIYDKALAAGIIIPLNGKTPSEKEEILREQAKMGLQLPEGRTPSEKALISKIKTTTPLKGLTKEQKENILKDIAKQGIPLPEAQSASEQKLMDQVRAELGLPPEPRDETSKTKYDKALADGIIIPLNGKTPAEKEKILREQAKMGLQLPKGRTPSEKALISKIKATTPLKGLPKEQKERILKDLAKEGLPLPEAKSASEQELMDKVRAELGLPPEPKDKSSKKLYDKALAAGIIIPLKGKTPSQKEEILREQAKMGLQLPKGRTPSEKALVSKIKATTPLKGEQAQMGLQLPKGRTPSEKALISKIKATTPLKGLPKEQKENILKDLAKQGIPLPEAQSASEKKLMDQVRAKLGLPPEPKDETSKTIYDKALADGIIIPLNGKTPSQKEKILREQAKMGLQLPEGRTPSEKALISKIKATTPLKGLPKEQKERILKDLANEGLPLPEAKSASEQELMDKVRAELGLPPEPKDKSSKKIYDKALADGIIIPLNGKTPSQKEKILREQAKMGLQLPEGRTPSEKALISKIKTTTPLKGLPKEQKEGILKDLAKEGLPLPEAKSTSEKELMDKIRTELGLPPEPKDKSSKKKYDKALAAGIIIPLNGKTSSEKEEILREQAKMGLQLPEGRTPSEKALISKIKATTPLKGLPKEQKESILKDLAKQATTPLKGLPKEQKERMLKDLAKQGLPLPEAKSASEQKLMDHVRAELGLPPEPKDKSSKTIYDKALADGIIIPLNGKTPSQKEKILRKQAKMGLQLPEGRTPSEKALILKIKAETPLKEPKDKSLKEKYDRAMSAGLITPLEGKSDSRKEEILRGLVQKGVPLPRATTTSEQDVIDKVRAEVGLPPEPKDKQSKEKYDRAMAAGLITPLEGKSDSRKEEILRGQAKLGLPLPKGRTPSEKALIKKIKATTSVSDILSTKPTHVAGRPTLPPEQFKKMDLETRKSLKESKSPSDECICELFPQKVSQDVSPSEKLRKAKAAGLLTPLDGKSKEEKLKILKSLAKQGLPLPEANTDSDQELIDRFRADIGLPPEPTTSAEKKKYKKAMADGLITPLEGKSDSRKEEILRGQAKLGLQLPEGRTPSEKALISKIKAASPLKGLPKESKIKETSPLSGKTKAQREKILKGLLRDGLPLPRATTSSEQEVINKVRADVGLPPEPKDKLSEENYDRAMAAGLITPLEGKSDSRKEEILRGQAKLGLPLPKGRTPSEKALISKIKAEAPLKGLPKEQKEKILKGLVKKGVPLPMATTSSEQDLMDKVRADFGLPPEPKDKSFKEKYDRAMAAGLITPLEGKSDSRKEEILRGQAKLGLQLPEGRTPSEKALISKIKAETPLKGLPKEQKEKILKGLVKKGVPLPTATTSSEQDLIDKIRADVGLPPEPKDKSTKEKYDRAMAAGLITPLEGKSDSRKEEILRGRAQLGLQLPEGRTPSEKALIKKIKATTLLGPPALPPEKIEKLVAKYIRKAKSGELLASLHGKNPEEKKKILKDLALKGIPLPKAKTASEQRMLDEIHFEVGLPPSPKTKRDKEIYKKAMAAGLITPLIGKSPAKKEEILRAQAKLGLPLPVGRTNSEKALVSKIKKTTQTEAKPSSSIKTISMKSGDTSMKKHVKGVGVSKSKGEIIEEFEDIVKTTKCDRGCGCDKKKIRFKHSYVKIRVTSPDISSLCPCPEECVPGVKGGVFTDNDGIKVVIGRVIGVPWLYSSELNQKRKLKTKRKLNDFTKTIDTKLSPHLNIYTSSLMGTDKNVLKEYQNPRRTKAYPEKPGQKVSFDVGCKEEERLSGLPPTPIVNKSPPKGPKEDASCPCSYILKSGSPTEEKWLNNGNTNTITKEDKTIIKNENIQCKCSMKPKPDFQVTPINESQMRILKSELTQCVSGFKLNVPRKAVEPEVSFEKILKYYVEKSEQIQYEDSKNDKNDKKRKPVSKKKNSMECECPKTEPVKGFKFHIGAKGPRSNGLAGILCFPLDISRSTF</sequence>
<reference evidence="3" key="1">
    <citation type="submission" date="2025-08" db="UniProtKB">
        <authorList>
            <consortium name="RefSeq"/>
        </authorList>
    </citation>
    <scope>IDENTIFICATION</scope>
</reference>
<feature type="region of interest" description="Disordered" evidence="1">
    <location>
        <begin position="2077"/>
        <end position="2112"/>
    </location>
</feature>
<protein>
    <submittedName>
        <fullName evidence="3">Uncharacterized protein LOC112045878</fullName>
    </submittedName>
</protein>
<feature type="compositionally biased region" description="Basic and acidic residues" evidence="1">
    <location>
        <begin position="1281"/>
        <end position="1293"/>
    </location>
</feature>
<name>A0ABM3M5J5_BICAN</name>
<feature type="region of interest" description="Disordered" evidence="1">
    <location>
        <begin position="1269"/>
        <end position="1309"/>
    </location>
</feature>
<gene>
    <name evidence="3" type="primary">LOC112045878</name>
</gene>
<feature type="region of interest" description="Disordered" evidence="1">
    <location>
        <begin position="800"/>
        <end position="834"/>
    </location>
</feature>
<organism evidence="2 3">
    <name type="scientific">Bicyclus anynana</name>
    <name type="common">Squinting bush brown butterfly</name>
    <dbReference type="NCBI Taxonomy" id="110368"/>
    <lineage>
        <taxon>Eukaryota</taxon>
        <taxon>Metazoa</taxon>
        <taxon>Ecdysozoa</taxon>
        <taxon>Arthropoda</taxon>
        <taxon>Hexapoda</taxon>
        <taxon>Insecta</taxon>
        <taxon>Pterygota</taxon>
        <taxon>Neoptera</taxon>
        <taxon>Endopterygota</taxon>
        <taxon>Lepidoptera</taxon>
        <taxon>Glossata</taxon>
        <taxon>Ditrysia</taxon>
        <taxon>Papilionoidea</taxon>
        <taxon>Nymphalidae</taxon>
        <taxon>Satyrinae</taxon>
        <taxon>Satyrini</taxon>
        <taxon>Mycalesina</taxon>
        <taxon>Bicyclus</taxon>
    </lineage>
</organism>
<feature type="compositionally biased region" description="Basic and acidic residues" evidence="1">
    <location>
        <begin position="2102"/>
        <end position="2112"/>
    </location>
</feature>
<evidence type="ECO:0000313" key="3">
    <source>
        <dbReference type="RefSeq" id="XP_052746746.1"/>
    </source>
</evidence>
<dbReference type="Proteomes" id="UP001652582">
    <property type="component" value="Chromosome Z"/>
</dbReference>
<keyword evidence="2" id="KW-1185">Reference proteome</keyword>
<evidence type="ECO:0000313" key="2">
    <source>
        <dbReference type="Proteomes" id="UP001652582"/>
    </source>
</evidence>
<feature type="compositionally biased region" description="Basic residues" evidence="1">
    <location>
        <begin position="2639"/>
        <end position="2648"/>
    </location>
</feature>
<feature type="region of interest" description="Disordered" evidence="1">
    <location>
        <begin position="1001"/>
        <end position="1020"/>
    </location>
</feature>
<dbReference type="GeneID" id="112045878"/>
<evidence type="ECO:0000256" key="1">
    <source>
        <dbReference type="SAM" id="MobiDB-lite"/>
    </source>
</evidence>
<accession>A0ABM3M5J5</accession>
<dbReference type="RefSeq" id="XP_052746746.1">
    <property type="nucleotide sequence ID" value="XM_052890786.1"/>
</dbReference>
<feature type="region of interest" description="Disordered" evidence="1">
    <location>
        <begin position="1854"/>
        <end position="1888"/>
    </location>
</feature>
<feature type="compositionally biased region" description="Basic and acidic residues" evidence="1">
    <location>
        <begin position="824"/>
        <end position="834"/>
    </location>
</feature>
<feature type="region of interest" description="Disordered" evidence="1">
    <location>
        <begin position="2631"/>
        <end position="2651"/>
    </location>
</feature>
<feature type="region of interest" description="Disordered" evidence="1">
    <location>
        <begin position="1821"/>
        <end position="1841"/>
    </location>
</feature>